<name>A0ABS4AZF6_9PROT</name>
<gene>
    <name evidence="1" type="ORF">J5Y09_22745</name>
</gene>
<protein>
    <submittedName>
        <fullName evidence="1">Type VI secretion system tube protein Hcp</fullName>
    </submittedName>
</protein>
<organism evidence="1 2">
    <name type="scientific">Roseomonas nitratireducens</name>
    <dbReference type="NCBI Taxonomy" id="2820810"/>
    <lineage>
        <taxon>Bacteria</taxon>
        <taxon>Pseudomonadati</taxon>
        <taxon>Pseudomonadota</taxon>
        <taxon>Alphaproteobacteria</taxon>
        <taxon>Acetobacterales</taxon>
        <taxon>Roseomonadaceae</taxon>
        <taxon>Roseomonas</taxon>
    </lineage>
</organism>
<dbReference type="Pfam" id="PF05638">
    <property type="entry name" value="T6SS_HCP"/>
    <property type="match status" value="1"/>
</dbReference>
<dbReference type="InterPro" id="IPR036624">
    <property type="entry name" value="Hcp1-lik_sf"/>
</dbReference>
<dbReference type="RefSeq" id="WP_209354154.1">
    <property type="nucleotide sequence ID" value="NZ_JAGIYZ010000036.1"/>
</dbReference>
<evidence type="ECO:0000313" key="1">
    <source>
        <dbReference type="EMBL" id="MBP0466765.1"/>
    </source>
</evidence>
<proteinExistence type="predicted"/>
<dbReference type="EMBL" id="JAGIYZ010000036">
    <property type="protein sequence ID" value="MBP0466765.1"/>
    <property type="molecule type" value="Genomic_DNA"/>
</dbReference>
<accession>A0ABS4AZF6</accession>
<dbReference type="Proteomes" id="UP000680815">
    <property type="component" value="Unassembled WGS sequence"/>
</dbReference>
<keyword evidence="2" id="KW-1185">Reference proteome</keyword>
<dbReference type="InterPro" id="IPR008514">
    <property type="entry name" value="T6SS_Hcp"/>
</dbReference>
<dbReference type="SUPFAM" id="SSF141452">
    <property type="entry name" value="Hcp1-like"/>
    <property type="match status" value="1"/>
</dbReference>
<evidence type="ECO:0000313" key="2">
    <source>
        <dbReference type="Proteomes" id="UP000680815"/>
    </source>
</evidence>
<dbReference type="Gene3D" id="2.30.110.20">
    <property type="entry name" value="Hcp1-like"/>
    <property type="match status" value="1"/>
</dbReference>
<reference evidence="1 2" key="1">
    <citation type="submission" date="2021-03" db="EMBL/GenBank/DDBJ databases">
        <authorList>
            <person name="So Y."/>
        </authorList>
    </citation>
    <scope>NUCLEOTIDE SEQUENCE [LARGE SCALE GENOMIC DNA]</scope>
    <source>
        <strain evidence="1 2">PWR1</strain>
    </source>
</reference>
<comment type="caution">
    <text evidence="1">The sequence shown here is derived from an EMBL/GenBank/DDBJ whole genome shotgun (WGS) entry which is preliminary data.</text>
</comment>
<sequence length="164" mass="17502">MPSGQTSIYMCFGDVRGDVQVPGQISKAPASGGWMTLLSVEFAAHVNYGQRTAAFKEGSDATPLRVTKETDSSSTGMLRNALLGAHDKGVAIVFLRTSDGEAPQEYMRLELVNAGITDFSIEGGADERSTESYAITFAEITVITWIHDGSARGSQAVAIIQNRP</sequence>